<dbReference type="Proteomes" id="UP001348149">
    <property type="component" value="Unassembled WGS sequence"/>
</dbReference>
<keyword evidence="5" id="KW-0677">Repeat</keyword>
<protein>
    <submittedName>
        <fullName evidence="9">Ig-like domain-containing protein</fullName>
    </submittedName>
</protein>
<dbReference type="Pfam" id="PF00353">
    <property type="entry name" value="HemolysinCabind"/>
    <property type="match status" value="9"/>
</dbReference>
<evidence type="ECO:0000256" key="2">
    <source>
        <dbReference type="ARBA" id="ARBA00004613"/>
    </source>
</evidence>
<evidence type="ECO:0000256" key="1">
    <source>
        <dbReference type="ARBA" id="ARBA00004370"/>
    </source>
</evidence>
<sequence>MSTNAFHPGYSITHHSDKTGCDRHDWRDPAGALLYRSVVMPDGRRIETWYTPGPFERIVERKVTYPDGRIHETGFEADNLLQTGAGNDTVWAGAGQDTVITGNGRDFVGAGDGNDRVTTGTGNDTVFGGKGNDTIWAGNGHDLVNGGDGNDRVFGGTGNDTIWAGSGNDQVDAGGGNDLIGAGNGNDRIEAGNGNDTVFGGNGNDTIWAGQGHDRVFAGNGNDLIGAGNGNDLVGAGNGNDTVFGGNGNDTIRTGAGNDKVCAGSGHDTVDAGPGRDRVDLGWGNDLLIHRFAVDPGTGDRYDGGGGVDTLRLVLTKAQATSKTFLQDLAALQAAVDAGRDYRMKTAQMFVSHFERLDVRAPVVALDDVATTDENSVVEIDVLQNDLDLIEWNTDALRIVSVNAPGLPDGSVTIKDEKSLVFDPGANFDALNARSEIVRHLTYTIIDDQGFSASADVRLTITGRNDAPTLAAGTAAAVEDGPTVDVDLAALGADADSEDDGTSLSYTITGAPSEGSATILGTTLTFDPGADFQTLALGETRDVVIQVTATDARGESAVNDVTVTVTGRNDAPTLADAPLPMIEADETLSFDLATLANDIDSDDDASSLTYAVLSQTGGGLASVSGSVLNFDPQGAFDSLAGDEIAEVVVQVQVTDRHGASAQRELVVQIENPNAAPVFTGDPALTGLNAQVEGRLGSQFANPDQSVVAFTLVNEGVGGNVQLPDIGTIFTDPDGDGFTGYVLRDWSYVDDSGALVPIDYTKLNAAFPTWTFNMPIGRFDFSTLGGDSPSAGYYLIGFGAVDARGAESAETVWGFLSIANTVDGNGSNNVFDPLTLFDDVVPARGGNDLVNGGAGFDTIAGGDNKDTLLGGDGDDVIDGNAGADSIDGGDGNDALNGGNGQDTIYGGDGDDDINGGVGIDIVFAGAGDDVLDGGDQSATFDPFFLINNPLAVITAPYEILLGQGAFETADEIVTADLSEESDLMFGETGNDVLIGRAGRDFLSGGDGDDTIAGGNGRDTLMGDAGNDELRGDDGQDRILGGDGNDTLIGNAKDDTLIAGTGTDVLVGGDGADDFVFDLDDGLNIITDFGDGSDRLINIDYITALTGAEQIDAGDAREATLGTGTLIDLADTQIMLQGVFGIADNMSALMGLFDVP</sequence>
<evidence type="ECO:0000256" key="7">
    <source>
        <dbReference type="ARBA" id="ARBA00023136"/>
    </source>
</evidence>
<dbReference type="RefSeq" id="WP_326296099.1">
    <property type="nucleotide sequence ID" value="NZ_JAYLLH010000004.1"/>
</dbReference>
<dbReference type="InterPro" id="IPR001343">
    <property type="entry name" value="Hemolysn_Ca-bd"/>
</dbReference>
<dbReference type="EMBL" id="JAYLLH010000004">
    <property type="protein sequence ID" value="MEC3860473.1"/>
    <property type="molecule type" value="Genomic_DNA"/>
</dbReference>
<dbReference type="SUPFAM" id="SSF51120">
    <property type="entry name" value="beta-Roll"/>
    <property type="match status" value="4"/>
</dbReference>
<comment type="subcellular location">
    <subcellularLocation>
        <location evidence="1">Membrane</location>
    </subcellularLocation>
    <subcellularLocation>
        <location evidence="2">Secreted</location>
    </subcellularLocation>
</comment>
<proteinExistence type="predicted"/>
<evidence type="ECO:0000256" key="3">
    <source>
        <dbReference type="ARBA" id="ARBA00022525"/>
    </source>
</evidence>
<dbReference type="PROSITE" id="PS00330">
    <property type="entry name" value="HEMOLYSIN_CALCIUM"/>
    <property type="match status" value="6"/>
</dbReference>
<gene>
    <name evidence="9" type="ORF">VK792_04185</name>
</gene>
<dbReference type="InterPro" id="IPR003995">
    <property type="entry name" value="RTX_toxin_determinant-A"/>
</dbReference>
<dbReference type="PRINTS" id="PR01488">
    <property type="entry name" value="RTXTOXINA"/>
</dbReference>
<evidence type="ECO:0000256" key="5">
    <source>
        <dbReference type="ARBA" id="ARBA00022737"/>
    </source>
</evidence>
<dbReference type="PROSITE" id="PS50268">
    <property type="entry name" value="CADHERIN_2"/>
    <property type="match status" value="1"/>
</dbReference>
<dbReference type="InterPro" id="IPR018511">
    <property type="entry name" value="Hemolysin-typ_Ca-bd_CS"/>
</dbReference>
<keyword evidence="10" id="KW-1185">Reference proteome</keyword>
<dbReference type="InterPro" id="IPR002126">
    <property type="entry name" value="Cadherin-like_dom"/>
</dbReference>
<keyword evidence="7" id="KW-0472">Membrane</keyword>
<comment type="caution">
    <text evidence="9">The sequence shown here is derived from an EMBL/GenBank/DDBJ whole genome shotgun (WGS) entry which is preliminary data.</text>
</comment>
<dbReference type="Gene3D" id="2.150.10.10">
    <property type="entry name" value="Serralysin-like metalloprotease, C-terminal"/>
    <property type="match status" value="5"/>
</dbReference>
<evidence type="ECO:0000313" key="9">
    <source>
        <dbReference type="EMBL" id="MEC3860473.1"/>
    </source>
</evidence>
<dbReference type="Pfam" id="PF17963">
    <property type="entry name" value="Big_9"/>
    <property type="match status" value="3"/>
</dbReference>
<reference evidence="9 10" key="1">
    <citation type="submission" date="2024-01" db="EMBL/GenBank/DDBJ databases">
        <title>Mesobacterium rodlantinim sp. nov., isolated from shallow sea hydrothermal systems off Kueishantao Island.</title>
        <authorList>
            <person name="Su Z."/>
            <person name="Tang K."/>
        </authorList>
    </citation>
    <scope>NUCLEOTIDE SEQUENCE [LARGE SCALE GENOMIC DNA]</scope>
    <source>
        <strain evidence="9 10">TK19101</strain>
    </source>
</reference>
<evidence type="ECO:0000259" key="8">
    <source>
        <dbReference type="PROSITE" id="PS50268"/>
    </source>
</evidence>
<dbReference type="PANTHER" id="PTHR38340:SF1">
    <property type="entry name" value="S-LAYER PROTEIN"/>
    <property type="match status" value="1"/>
</dbReference>
<evidence type="ECO:0000256" key="6">
    <source>
        <dbReference type="ARBA" id="ARBA00023026"/>
    </source>
</evidence>
<dbReference type="InterPro" id="IPR050557">
    <property type="entry name" value="RTX_toxin/Mannuronan_C5-epim"/>
</dbReference>
<accession>A0ABU6HDD2</accession>
<name>A0ABU6HDD2_9RHOB</name>
<evidence type="ECO:0000256" key="4">
    <source>
        <dbReference type="ARBA" id="ARBA00022656"/>
    </source>
</evidence>
<keyword evidence="4" id="KW-0800">Toxin</keyword>
<dbReference type="PANTHER" id="PTHR38340">
    <property type="entry name" value="S-LAYER PROTEIN"/>
    <property type="match status" value="1"/>
</dbReference>
<feature type="domain" description="Cadherin" evidence="8">
    <location>
        <begin position="494"/>
        <end position="574"/>
    </location>
</feature>
<keyword evidence="6" id="KW-0843">Virulence</keyword>
<evidence type="ECO:0000313" key="10">
    <source>
        <dbReference type="Proteomes" id="UP001348149"/>
    </source>
</evidence>
<dbReference type="InterPro" id="IPR011049">
    <property type="entry name" value="Serralysin-like_metalloprot_C"/>
</dbReference>
<dbReference type="PRINTS" id="PR00313">
    <property type="entry name" value="CABNDNGRPT"/>
</dbReference>
<keyword evidence="3" id="KW-0964">Secreted</keyword>
<organism evidence="9 10">
    <name type="scientific">Mesobacterium hydrothermale</name>
    <dbReference type="NCBI Taxonomy" id="3111907"/>
    <lineage>
        <taxon>Bacteria</taxon>
        <taxon>Pseudomonadati</taxon>
        <taxon>Pseudomonadota</taxon>
        <taxon>Alphaproteobacteria</taxon>
        <taxon>Rhodobacterales</taxon>
        <taxon>Roseobacteraceae</taxon>
        <taxon>Mesobacterium</taxon>
    </lineage>
</organism>